<proteinExistence type="predicted"/>
<keyword evidence="1 4" id="KW-0378">Hydrolase</keyword>
<feature type="compositionally biased region" description="Low complexity" evidence="5">
    <location>
        <begin position="893"/>
        <end position="912"/>
    </location>
</feature>
<dbReference type="Pfam" id="PF01734">
    <property type="entry name" value="Patatin"/>
    <property type="match status" value="1"/>
</dbReference>
<evidence type="ECO:0000256" key="5">
    <source>
        <dbReference type="SAM" id="MobiDB-lite"/>
    </source>
</evidence>
<keyword evidence="2 4" id="KW-0442">Lipid degradation</keyword>
<feature type="active site" description="Proton acceptor" evidence="4">
    <location>
        <position position="367"/>
    </location>
</feature>
<organism evidence="7 8">
    <name type="scientific">Chlamydomonas schloesseri</name>
    <dbReference type="NCBI Taxonomy" id="2026947"/>
    <lineage>
        <taxon>Eukaryota</taxon>
        <taxon>Viridiplantae</taxon>
        <taxon>Chlorophyta</taxon>
        <taxon>core chlorophytes</taxon>
        <taxon>Chlorophyceae</taxon>
        <taxon>CS clade</taxon>
        <taxon>Chlamydomonadales</taxon>
        <taxon>Chlamydomonadaceae</taxon>
        <taxon>Chlamydomonas</taxon>
    </lineage>
</organism>
<evidence type="ECO:0000256" key="2">
    <source>
        <dbReference type="ARBA" id="ARBA00022963"/>
    </source>
</evidence>
<dbReference type="PROSITE" id="PS51635">
    <property type="entry name" value="PNPLA"/>
    <property type="match status" value="1"/>
</dbReference>
<feature type="compositionally biased region" description="Gly residues" evidence="5">
    <location>
        <begin position="913"/>
        <end position="924"/>
    </location>
</feature>
<feature type="active site" description="Nucleophile" evidence="4">
    <location>
        <position position="215"/>
    </location>
</feature>
<dbReference type="AlphaFoldDB" id="A0A836B8W4"/>
<keyword evidence="3 4" id="KW-0443">Lipid metabolism</keyword>
<sequence>MGADVKNWHLGLATVVAIGVVTSAVRKWQERMDARHRRRACLRRLLSAANSYEQWREIAEQLYALEEADMPAGDVSTRRAARLYDRKLLLEKTNHLRSIRATGNVKEIMLALRTDLIRNIANIAKSQLHEHFVSIPDDIARYLAEMKEQLAQLVEWPEDELSAEEKLAFFRETRHTFGRTALLLSGGGGLGTFHIGVVKALFERQLLPRVLAGSSVGSIVCGIIATKTDAELRDLFSHLDQFDVGFFSNSRAVELVQHLINKGSLQDMSYMIKKLRSLMGDATFLEAYERTGRILNVTVCPADTNEPPRLLNYLTAPNALIWSAVAASSAFPGLYPAQHILARNSRGEIIRFSAQSTNDSLERRWRDGSLELDLPVQALGEMFNCNHFLVSQTNPHIVPLLNLKKALSRKWANVLEAELKHRCQVAQWLLPEWVPSKWLMLFTQAWEGDITMTLPSALWHLSKTIVNPTTEELMRNVKVGEVATWEKLSAIECNCSIEATLDKCLANIANQVRGYRLQRMHNRIPSWLHMSAVGLPAVASWGDSEFAEAAASIAAAAGGSGGARGASWGTPHTVTGLGLADAAAAGGGIGDGGLPPLPQPPPAPSTGRRSGVATAGAGAPSSTHPLAVAASMTTSTLALLNLGGGGGGAGGGGGLGSPPVGLGGIGSPGGPRGGMPSSYSLAALHHHGGGRGGAGTAGGVSLGTDGLPRPRYSDGGMAFGASPGAGAGAAAAAAAGAVSGVPIALGAVPAAAVHANGHHHNGVLGGPHHHQHHGPLGAGHLHHSAAAHHGHGHGAHQGGGLGGGLGAIGGALMGGLMGGVDGLMRMGSSPHRFGPLSGFVGGGATGSVAGGLRGMGLGMGGGAGGGAGGVGASAAPSLPTWVDAASECEDSASDAAAGTAGSSGAGSSSAAGAAGGSAGGGARSGGNSRSDSANRISQELLDLAYCDCTDSSARDLWSTLLPLAQQSVSLGETAPARLGGSPSATSMAAAAAAAAARRAGGTSDPDALDVFAY</sequence>
<reference evidence="7" key="1">
    <citation type="journal article" date="2020" name="bioRxiv">
        <title>Comparative genomics of Chlamydomonas.</title>
        <authorList>
            <person name="Craig R.J."/>
            <person name="Hasan A.R."/>
            <person name="Ness R.W."/>
            <person name="Keightley P.D."/>
        </authorList>
    </citation>
    <scope>NUCLEOTIDE SEQUENCE</scope>
    <source>
        <strain evidence="7">CCAP 11/173</strain>
    </source>
</reference>
<feature type="short sequence motif" description="GXGXXG" evidence="4">
    <location>
        <begin position="186"/>
        <end position="191"/>
    </location>
</feature>
<dbReference type="SUPFAM" id="SSF52151">
    <property type="entry name" value="FabD/lysophospholipase-like"/>
    <property type="match status" value="1"/>
</dbReference>
<feature type="short sequence motif" description="GXSXG" evidence="4">
    <location>
        <begin position="213"/>
        <end position="217"/>
    </location>
</feature>
<dbReference type="InterPro" id="IPR016035">
    <property type="entry name" value="Acyl_Trfase/lysoPLipase"/>
</dbReference>
<evidence type="ECO:0000259" key="6">
    <source>
        <dbReference type="PROSITE" id="PS51635"/>
    </source>
</evidence>
<dbReference type="GO" id="GO:0004806">
    <property type="term" value="F:triacylglycerol lipase activity"/>
    <property type="evidence" value="ECO:0007669"/>
    <property type="project" value="InterPro"/>
</dbReference>
<dbReference type="PANTHER" id="PTHR14226">
    <property type="entry name" value="NEUROPATHY TARGET ESTERASE/SWISS CHEESE D.MELANOGASTER"/>
    <property type="match status" value="1"/>
</dbReference>
<dbReference type="InterPro" id="IPR002641">
    <property type="entry name" value="PNPLA_dom"/>
</dbReference>
<dbReference type="InterPro" id="IPR050301">
    <property type="entry name" value="NTE"/>
</dbReference>
<dbReference type="CDD" id="cd07231">
    <property type="entry name" value="Pat_SDP1-like"/>
    <property type="match status" value="1"/>
</dbReference>
<evidence type="ECO:0000313" key="8">
    <source>
        <dbReference type="Proteomes" id="UP000613740"/>
    </source>
</evidence>
<evidence type="ECO:0000313" key="7">
    <source>
        <dbReference type="EMBL" id="KAG2450890.1"/>
    </source>
</evidence>
<dbReference type="PANTHER" id="PTHR14226:SF10">
    <property type="entry name" value="TRIACYLGLYCEROL LIPASE 4-RELATED"/>
    <property type="match status" value="1"/>
</dbReference>
<feature type="domain" description="PNPLA" evidence="6">
    <location>
        <begin position="182"/>
        <end position="380"/>
    </location>
</feature>
<feature type="compositionally biased region" description="Pro residues" evidence="5">
    <location>
        <begin position="595"/>
        <end position="604"/>
    </location>
</feature>
<evidence type="ECO:0000256" key="1">
    <source>
        <dbReference type="ARBA" id="ARBA00022801"/>
    </source>
</evidence>
<accession>A0A836B8W4</accession>
<feature type="compositionally biased region" description="Basic residues" evidence="5">
    <location>
        <begin position="780"/>
        <end position="794"/>
    </location>
</feature>
<dbReference type="OrthoDB" id="15478at2759"/>
<comment type="caution">
    <text evidence="7">The sequence shown here is derived from an EMBL/GenBank/DDBJ whole genome shotgun (WGS) entry which is preliminary data.</text>
</comment>
<feature type="region of interest" description="Disordered" evidence="5">
    <location>
        <begin position="588"/>
        <end position="622"/>
    </location>
</feature>
<gene>
    <name evidence="7" type="ORF">HYH02_004722</name>
</gene>
<feature type="region of interest" description="Disordered" evidence="5">
    <location>
        <begin position="893"/>
        <end position="932"/>
    </location>
</feature>
<comment type="caution">
    <text evidence="4">Lacks conserved residue(s) required for the propagation of feature annotation.</text>
</comment>
<dbReference type="Proteomes" id="UP000613740">
    <property type="component" value="Unassembled WGS sequence"/>
</dbReference>
<evidence type="ECO:0000256" key="3">
    <source>
        <dbReference type="ARBA" id="ARBA00023098"/>
    </source>
</evidence>
<protein>
    <recommendedName>
        <fullName evidence="6">PNPLA domain-containing protein</fullName>
    </recommendedName>
</protein>
<feature type="region of interest" description="Disordered" evidence="5">
    <location>
        <begin position="766"/>
        <end position="798"/>
    </location>
</feature>
<dbReference type="Gene3D" id="3.40.1090.10">
    <property type="entry name" value="Cytosolic phospholipase A2 catalytic domain"/>
    <property type="match status" value="1"/>
</dbReference>
<dbReference type="EMBL" id="JAEHOD010000010">
    <property type="protein sequence ID" value="KAG2450890.1"/>
    <property type="molecule type" value="Genomic_DNA"/>
</dbReference>
<keyword evidence="8" id="KW-1185">Reference proteome</keyword>
<name>A0A836B8W4_9CHLO</name>
<dbReference type="InterPro" id="IPR021771">
    <property type="entry name" value="Triacylglycerol_lipase_N"/>
</dbReference>
<dbReference type="GO" id="GO:0016042">
    <property type="term" value="P:lipid catabolic process"/>
    <property type="evidence" value="ECO:0007669"/>
    <property type="project" value="UniProtKB-UniRule"/>
</dbReference>
<dbReference type="Pfam" id="PF11815">
    <property type="entry name" value="DUF3336"/>
    <property type="match status" value="1"/>
</dbReference>
<evidence type="ECO:0000256" key="4">
    <source>
        <dbReference type="PROSITE-ProRule" id="PRU01161"/>
    </source>
</evidence>